<gene>
    <name evidence="2" type="ORF">SVIM_LOCUS26593</name>
</gene>
<reference evidence="2" key="1">
    <citation type="submission" date="2019-03" db="EMBL/GenBank/DDBJ databases">
        <authorList>
            <person name="Mank J."/>
            <person name="Almeida P."/>
        </authorList>
    </citation>
    <scope>NUCLEOTIDE SEQUENCE</scope>
    <source>
        <strain evidence="2">78183</strain>
    </source>
</reference>
<dbReference type="AlphaFoldDB" id="A0A6N2K9R1"/>
<evidence type="ECO:0000256" key="1">
    <source>
        <dbReference type="SAM" id="MobiDB-lite"/>
    </source>
</evidence>
<organism evidence="2">
    <name type="scientific">Salix viminalis</name>
    <name type="common">Common osier</name>
    <name type="synonym">Basket willow</name>
    <dbReference type="NCBI Taxonomy" id="40686"/>
    <lineage>
        <taxon>Eukaryota</taxon>
        <taxon>Viridiplantae</taxon>
        <taxon>Streptophyta</taxon>
        <taxon>Embryophyta</taxon>
        <taxon>Tracheophyta</taxon>
        <taxon>Spermatophyta</taxon>
        <taxon>Magnoliopsida</taxon>
        <taxon>eudicotyledons</taxon>
        <taxon>Gunneridae</taxon>
        <taxon>Pentapetalae</taxon>
        <taxon>rosids</taxon>
        <taxon>fabids</taxon>
        <taxon>Malpighiales</taxon>
        <taxon>Salicaceae</taxon>
        <taxon>Saliceae</taxon>
        <taxon>Salix</taxon>
    </lineage>
</organism>
<feature type="compositionally biased region" description="Low complexity" evidence="1">
    <location>
        <begin position="54"/>
        <end position="63"/>
    </location>
</feature>
<feature type="region of interest" description="Disordered" evidence="1">
    <location>
        <begin position="287"/>
        <end position="308"/>
    </location>
</feature>
<feature type="compositionally biased region" description="Basic and acidic residues" evidence="1">
    <location>
        <begin position="1"/>
        <end position="12"/>
    </location>
</feature>
<accession>A0A6N2K9R1</accession>
<evidence type="ECO:0000313" key="2">
    <source>
        <dbReference type="EMBL" id="VFU22677.1"/>
    </source>
</evidence>
<feature type="compositionally biased region" description="Basic and acidic residues" evidence="1">
    <location>
        <begin position="36"/>
        <end position="47"/>
    </location>
</feature>
<dbReference type="EMBL" id="CAADRP010000080">
    <property type="protein sequence ID" value="VFU22677.1"/>
    <property type="molecule type" value="Genomic_DNA"/>
</dbReference>
<name>A0A6N2K9R1_SALVM</name>
<proteinExistence type="predicted"/>
<feature type="region of interest" description="Disordered" evidence="1">
    <location>
        <begin position="1"/>
        <end position="21"/>
    </location>
</feature>
<sequence length="308" mass="34453">MKLTQKEEKRPAEQPLLRSRSPPIWATEIRKLKLEKWGKLRKQDKPNGKAPQPSQEASSGSGKAESEIQEKGKWPFEDEEIMEDLLHDGYPVVIDPITYLGVLDHYKLTKRTVCLSSPHQKQDQIGRHQLILCWRLQLILSAFGIRFIGSNLSFPGNYQGYGKHSIWSLTATESSPSISLGQMRPKAKQQVFPILWHLACPSNHHTLVAEGRSCQHCRRRCQLPVMSQGGLGVDCSKANITGSASVQDLLTWIERRTTPKETFTNGSASCSIFHNLHLGESEIGGFSPTVDSLQTPSAKEFSSKSEPN</sequence>
<feature type="region of interest" description="Disordered" evidence="1">
    <location>
        <begin position="36"/>
        <end position="73"/>
    </location>
</feature>
<feature type="compositionally biased region" description="Basic and acidic residues" evidence="1">
    <location>
        <begin position="64"/>
        <end position="73"/>
    </location>
</feature>
<protein>
    <submittedName>
        <fullName evidence="2">Uncharacterized protein</fullName>
    </submittedName>
</protein>